<keyword evidence="4" id="KW-0804">Transcription</keyword>
<evidence type="ECO:0000256" key="4">
    <source>
        <dbReference type="ARBA" id="ARBA00023163"/>
    </source>
</evidence>
<dbReference type="PANTHER" id="PTHR11064:SF9">
    <property type="entry name" value="NUCLEAR TRANSCRIPTION FACTOR Y SUBUNIT BETA"/>
    <property type="match status" value="1"/>
</dbReference>
<dbReference type="CDD" id="cd22907">
    <property type="entry name" value="HFD_NFYB"/>
    <property type="match status" value="1"/>
</dbReference>
<evidence type="ECO:0000256" key="1">
    <source>
        <dbReference type="ARBA" id="ARBA00009053"/>
    </source>
</evidence>
<evidence type="ECO:0000256" key="5">
    <source>
        <dbReference type="SAM" id="MobiDB-lite"/>
    </source>
</evidence>
<dbReference type="STRING" id="218851.A0A2G5ERG1"/>
<feature type="compositionally biased region" description="Basic residues" evidence="5">
    <location>
        <begin position="1"/>
        <end position="14"/>
    </location>
</feature>
<evidence type="ECO:0000259" key="6">
    <source>
        <dbReference type="Pfam" id="PF00808"/>
    </source>
</evidence>
<evidence type="ECO:0000313" key="8">
    <source>
        <dbReference type="Proteomes" id="UP000230069"/>
    </source>
</evidence>
<accession>A0A2G5ERG1</accession>
<feature type="domain" description="Transcription factor CBF/NF-Y/archaeal histone" evidence="6">
    <location>
        <begin position="43"/>
        <end position="107"/>
    </location>
</feature>
<feature type="region of interest" description="Disordered" evidence="5">
    <location>
        <begin position="1"/>
        <end position="42"/>
    </location>
</feature>
<evidence type="ECO:0000313" key="7">
    <source>
        <dbReference type="EMBL" id="PIA58329.1"/>
    </source>
</evidence>
<comment type="similarity">
    <text evidence="1">Belongs to the NFYB/HAP3 subunit family.</text>
</comment>
<dbReference type="SUPFAM" id="SSF47113">
    <property type="entry name" value="Histone-fold"/>
    <property type="match status" value="1"/>
</dbReference>
<dbReference type="GO" id="GO:0000978">
    <property type="term" value="F:RNA polymerase II cis-regulatory region sequence-specific DNA binding"/>
    <property type="evidence" value="ECO:0007669"/>
    <property type="project" value="TreeGrafter"/>
</dbReference>
<dbReference type="PRINTS" id="PR00615">
    <property type="entry name" value="CCAATSUBUNTA"/>
</dbReference>
<keyword evidence="3" id="KW-0238">DNA-binding</keyword>
<organism evidence="7 8">
    <name type="scientific">Aquilegia coerulea</name>
    <name type="common">Rocky mountain columbine</name>
    <dbReference type="NCBI Taxonomy" id="218851"/>
    <lineage>
        <taxon>Eukaryota</taxon>
        <taxon>Viridiplantae</taxon>
        <taxon>Streptophyta</taxon>
        <taxon>Embryophyta</taxon>
        <taxon>Tracheophyta</taxon>
        <taxon>Spermatophyta</taxon>
        <taxon>Magnoliopsida</taxon>
        <taxon>Ranunculales</taxon>
        <taxon>Ranunculaceae</taxon>
        <taxon>Thalictroideae</taxon>
        <taxon>Aquilegia</taxon>
    </lineage>
</organism>
<dbReference type="Proteomes" id="UP000230069">
    <property type="component" value="Unassembled WGS sequence"/>
</dbReference>
<name>A0A2G5ERG1_AQUCA</name>
<dbReference type="InterPro" id="IPR027113">
    <property type="entry name" value="Transc_fact_NFYB/HAP3"/>
</dbReference>
<dbReference type="EMBL" id="KZ305022">
    <property type="protein sequence ID" value="PIA58329.1"/>
    <property type="molecule type" value="Genomic_DNA"/>
</dbReference>
<evidence type="ECO:0000256" key="3">
    <source>
        <dbReference type="ARBA" id="ARBA00023125"/>
    </source>
</evidence>
<reference evidence="7 8" key="1">
    <citation type="submission" date="2017-09" db="EMBL/GenBank/DDBJ databases">
        <title>WGS assembly of Aquilegia coerulea Goldsmith.</title>
        <authorList>
            <person name="Hodges S."/>
            <person name="Kramer E."/>
            <person name="Nordborg M."/>
            <person name="Tomkins J."/>
            <person name="Borevitz J."/>
            <person name="Derieg N."/>
            <person name="Yan J."/>
            <person name="Mihaltcheva S."/>
            <person name="Hayes R.D."/>
            <person name="Rokhsar D."/>
        </authorList>
    </citation>
    <scope>NUCLEOTIDE SEQUENCE [LARGE SCALE GENOMIC DNA]</scope>
    <source>
        <strain evidence="8">cv. Goldsmith</strain>
    </source>
</reference>
<gene>
    <name evidence="7" type="ORF">AQUCO_00500329v1</name>
</gene>
<keyword evidence="2" id="KW-0805">Transcription regulation</keyword>
<dbReference type="Gene3D" id="1.10.20.10">
    <property type="entry name" value="Histone, subunit A"/>
    <property type="match status" value="1"/>
</dbReference>
<proteinExistence type="inferred from homology"/>
<dbReference type="InterPro" id="IPR009072">
    <property type="entry name" value="Histone-fold"/>
</dbReference>
<protein>
    <recommendedName>
        <fullName evidence="6">Transcription factor CBF/NF-Y/archaeal histone domain-containing protein</fullName>
    </recommendedName>
</protein>
<feature type="compositionally biased region" description="Low complexity" evidence="5">
    <location>
        <begin position="15"/>
        <end position="26"/>
    </location>
</feature>
<dbReference type="GO" id="GO:0046982">
    <property type="term" value="F:protein heterodimerization activity"/>
    <property type="evidence" value="ECO:0007669"/>
    <property type="project" value="InterPro"/>
</dbReference>
<sequence>MENKGSHRNQKKKSSSTSAMENSSTISEHRSSEQPPSLKPELYLPEKKIKKIMAKMLPFLPPGSNISNETIMFMQECTSEYIRRVSGEAFEHCQKEKRNMVTGDDLLFGIEKLGLGHHAQMLSTYMQQHRDRDRDHSMGLGSSAGQRVDLIVNGGRVGVAPPTCHLRNNQQGKVVNGDGSFQNPSLVMNKGTKPYDSCSQGLDLNLAYNHPDNVNSVFPKDDPRGKRGETSASAFYERNNQQHGKCVINGANLYRIPSRALEIRTKHQVQSSGMNGPVDPHVKRSQTGIFNVPNNHQEVKRVKRNYIEPMTTENSEGDGSMVIDEPPIAWCPDGGMVQPKSEKNV</sequence>
<dbReference type="InParanoid" id="A0A2G5ERG1"/>
<dbReference type="GO" id="GO:0016602">
    <property type="term" value="C:CCAAT-binding factor complex"/>
    <property type="evidence" value="ECO:0007669"/>
    <property type="project" value="InterPro"/>
</dbReference>
<keyword evidence="8" id="KW-1185">Reference proteome</keyword>
<dbReference type="AlphaFoldDB" id="A0A2G5ERG1"/>
<dbReference type="GO" id="GO:0001228">
    <property type="term" value="F:DNA-binding transcription activator activity, RNA polymerase II-specific"/>
    <property type="evidence" value="ECO:0007669"/>
    <property type="project" value="InterPro"/>
</dbReference>
<dbReference type="Pfam" id="PF00808">
    <property type="entry name" value="CBFD_NFYB_HMF"/>
    <property type="match status" value="1"/>
</dbReference>
<evidence type="ECO:0000256" key="2">
    <source>
        <dbReference type="ARBA" id="ARBA00023015"/>
    </source>
</evidence>
<dbReference type="OrthoDB" id="386949at2759"/>
<dbReference type="PANTHER" id="PTHR11064">
    <property type="entry name" value="CCAAT-BINDING TRANSCRIPTION FACTOR-RELATED"/>
    <property type="match status" value="1"/>
</dbReference>
<dbReference type="InterPro" id="IPR003958">
    <property type="entry name" value="CBFA_NFYB_domain"/>
</dbReference>